<keyword evidence="7" id="KW-0326">Glycosidase</keyword>
<dbReference type="Gene3D" id="1.10.530.10">
    <property type="match status" value="1"/>
</dbReference>
<evidence type="ECO:0000256" key="8">
    <source>
        <dbReference type="PIRSR" id="PIRSR608597-3"/>
    </source>
</evidence>
<accession>A0A9P0FMY8</accession>
<evidence type="ECO:0000256" key="5">
    <source>
        <dbReference type="ARBA" id="ARBA00022801"/>
    </source>
</evidence>
<keyword evidence="9" id="KW-0732">Signal</keyword>
<keyword evidence="6 8" id="KW-1015">Disulfide bond</keyword>
<feature type="chain" id="PRO_5040413045" description="lysozyme" evidence="9">
    <location>
        <begin position="19"/>
        <end position="159"/>
    </location>
</feature>
<dbReference type="AlphaFoldDB" id="A0A9P0FMY8"/>
<dbReference type="GO" id="GO:0003796">
    <property type="term" value="F:lysozyme activity"/>
    <property type="evidence" value="ECO:0007669"/>
    <property type="project" value="UniProtKB-EC"/>
</dbReference>
<evidence type="ECO:0000256" key="6">
    <source>
        <dbReference type="ARBA" id="ARBA00023157"/>
    </source>
</evidence>
<name>A0A9P0FMY8_BRAAE</name>
<organism evidence="10 11">
    <name type="scientific">Brassicogethes aeneus</name>
    <name type="common">Rape pollen beetle</name>
    <name type="synonym">Meligethes aeneus</name>
    <dbReference type="NCBI Taxonomy" id="1431903"/>
    <lineage>
        <taxon>Eukaryota</taxon>
        <taxon>Metazoa</taxon>
        <taxon>Ecdysozoa</taxon>
        <taxon>Arthropoda</taxon>
        <taxon>Hexapoda</taxon>
        <taxon>Insecta</taxon>
        <taxon>Pterygota</taxon>
        <taxon>Neoptera</taxon>
        <taxon>Endopterygota</taxon>
        <taxon>Coleoptera</taxon>
        <taxon>Polyphaga</taxon>
        <taxon>Cucujiformia</taxon>
        <taxon>Nitidulidae</taxon>
        <taxon>Meligethinae</taxon>
        <taxon>Brassicogethes</taxon>
    </lineage>
</organism>
<evidence type="ECO:0000313" key="11">
    <source>
        <dbReference type="Proteomes" id="UP001154078"/>
    </source>
</evidence>
<evidence type="ECO:0000256" key="9">
    <source>
        <dbReference type="SAM" id="SignalP"/>
    </source>
</evidence>
<gene>
    <name evidence="10" type="ORF">MELIAE_LOCUS12404</name>
</gene>
<dbReference type="PANTHER" id="PTHR11195:SF13">
    <property type="entry name" value="INVERTEBRATE-TYPE LYSOZYME 2-RELATED"/>
    <property type="match status" value="1"/>
</dbReference>
<evidence type="ECO:0000256" key="2">
    <source>
        <dbReference type="ARBA" id="ARBA00012732"/>
    </source>
</evidence>
<evidence type="ECO:0000256" key="1">
    <source>
        <dbReference type="ARBA" id="ARBA00000632"/>
    </source>
</evidence>
<keyword evidence="11" id="KW-1185">Reference proteome</keyword>
<evidence type="ECO:0000256" key="4">
    <source>
        <dbReference type="ARBA" id="ARBA00022638"/>
    </source>
</evidence>
<reference evidence="10" key="1">
    <citation type="submission" date="2021-12" db="EMBL/GenBank/DDBJ databases">
        <authorList>
            <person name="King R."/>
        </authorList>
    </citation>
    <scope>NUCLEOTIDE SEQUENCE</scope>
</reference>
<proteinExistence type="predicted"/>
<dbReference type="GO" id="GO:0042742">
    <property type="term" value="P:defense response to bacterium"/>
    <property type="evidence" value="ECO:0007669"/>
    <property type="project" value="UniProtKB-KW"/>
</dbReference>
<feature type="disulfide bond" evidence="8">
    <location>
        <begin position="42"/>
        <end position="48"/>
    </location>
</feature>
<feature type="disulfide bond" evidence="8">
    <location>
        <begin position="91"/>
        <end position="97"/>
    </location>
</feature>
<evidence type="ECO:0000256" key="3">
    <source>
        <dbReference type="ARBA" id="ARBA00022529"/>
    </source>
</evidence>
<dbReference type="EC" id="3.2.1.17" evidence="2"/>
<evidence type="ECO:0000313" key="10">
    <source>
        <dbReference type="EMBL" id="CAH0563635.1"/>
    </source>
</evidence>
<protein>
    <recommendedName>
        <fullName evidence="2">lysozyme</fullName>
        <ecNumber evidence="2">3.2.1.17</ecNumber>
    </recommendedName>
</protein>
<keyword evidence="5" id="KW-0378">Hydrolase</keyword>
<dbReference type="Proteomes" id="UP001154078">
    <property type="component" value="Chromosome 9"/>
</dbReference>
<dbReference type="CDD" id="cd16890">
    <property type="entry name" value="lyz_i"/>
    <property type="match status" value="1"/>
</dbReference>
<dbReference type="EMBL" id="OV121140">
    <property type="protein sequence ID" value="CAH0563635.1"/>
    <property type="molecule type" value="Genomic_DNA"/>
</dbReference>
<dbReference type="PANTHER" id="PTHR11195">
    <property type="entry name" value="DESTABILASE-RELATED"/>
    <property type="match status" value="1"/>
</dbReference>
<feature type="signal peptide" evidence="9">
    <location>
        <begin position="1"/>
        <end position="18"/>
    </location>
</feature>
<feature type="disulfide bond" evidence="8">
    <location>
        <begin position="37"/>
        <end position="121"/>
    </location>
</feature>
<dbReference type="GO" id="GO:0031640">
    <property type="term" value="P:killing of cells of another organism"/>
    <property type="evidence" value="ECO:0007669"/>
    <property type="project" value="UniProtKB-KW"/>
</dbReference>
<feature type="disulfide bond" evidence="8">
    <location>
        <begin position="54"/>
        <end position="59"/>
    </location>
</feature>
<evidence type="ECO:0000256" key="7">
    <source>
        <dbReference type="ARBA" id="ARBA00023295"/>
    </source>
</evidence>
<dbReference type="PROSITE" id="PS51909">
    <property type="entry name" value="LYSOZYME_I"/>
    <property type="match status" value="1"/>
</dbReference>
<dbReference type="FunFam" id="1.10.530.10:FF:000019">
    <property type="entry name" value="lysozyme"/>
    <property type="match status" value="1"/>
</dbReference>
<comment type="catalytic activity">
    <reaction evidence="1">
        <text>Hydrolysis of (1-&gt;4)-beta-linkages between N-acetylmuramic acid and N-acetyl-D-glucosamine residues in a peptidoglycan and between N-acetyl-D-glucosamine residues in chitodextrins.</text>
        <dbReference type="EC" id="3.2.1.17"/>
    </reaction>
</comment>
<keyword evidence="4" id="KW-0081">Bacteriolytic enzyme</keyword>
<dbReference type="InterPro" id="IPR008597">
    <property type="entry name" value="Invert_lysozyme"/>
</dbReference>
<sequence>MKKYAFIITVLSIAEVLAEDLVKLTDLVKLANLDAQCVRCICYAATGCDLTRGCVDGYCGPFKISKIYWVDAGEELLPNDEKKRPEAYEDCALYYNCAYRSAVNYFTKYGKDCNEDGVTNCVDYAMIHFNGGWQCQPALNRTKAGKAYLERYRLCDPVI</sequence>
<keyword evidence="3" id="KW-0929">Antimicrobial</keyword>
<dbReference type="OrthoDB" id="6331689at2759"/>
<dbReference type="Pfam" id="PF05497">
    <property type="entry name" value="Destabilase"/>
    <property type="match status" value="1"/>
</dbReference>